<accession>A0A090IA17</accession>
<dbReference type="InterPro" id="IPR036890">
    <property type="entry name" value="HATPase_C_sf"/>
</dbReference>
<dbReference type="PATRIC" id="fig|2162.9.peg.1969"/>
<dbReference type="InterPro" id="IPR011495">
    <property type="entry name" value="Sig_transdc_His_kin_sub2_dim/P"/>
</dbReference>
<sequence length="372" mass="42576">MVDSAVESFGLACDYNGKIIEIFYDNLGLGSFKIGEPFLKIGDEGSQEKAQDFIEKIKNQDAVYDWEFTLKLEDELMVLHVSGFLVNQYILIFGAKSADDTFHFMEHLTQVNHEQTSALRGVMKYFTTHFREQEAKEAKIYEELGRLNNDLTNAQRELTKKNIQLEQLNQQKEMLIKEVHHRVKNNLMIISSLLNLQSSYLKDEESKEIFKESQNRAKSMALIHERLYRSTDLKNIDFKEYITTLANDLYRTYVKDPSRIDLELNIQEVNIDINSAIPLGLILNELVTNSMKHAFPGDRGGKISISFGKEEDEFVLKVSDDGIGFPPDLDYTKTNSLGMQLVTSLTSQLNGKLKLENSQGTQFTITFKELGV</sequence>
<dbReference type="SMART" id="SM00387">
    <property type="entry name" value="HATPase_c"/>
    <property type="match status" value="1"/>
</dbReference>
<keyword evidence="1" id="KW-0175">Coiled coil</keyword>
<dbReference type="InterPro" id="IPR005467">
    <property type="entry name" value="His_kinase_dom"/>
</dbReference>
<evidence type="ECO:0000256" key="1">
    <source>
        <dbReference type="SAM" id="Coils"/>
    </source>
</evidence>
<proteinExistence type="predicted"/>
<dbReference type="Pfam" id="PF07568">
    <property type="entry name" value="HisKA_2"/>
    <property type="match status" value="1"/>
</dbReference>
<name>A0A090IA17_METFO</name>
<feature type="domain" description="Histidine kinase" evidence="2">
    <location>
        <begin position="178"/>
        <end position="371"/>
    </location>
</feature>
<evidence type="ECO:0000313" key="3">
    <source>
        <dbReference type="EMBL" id="CEA14237.1"/>
    </source>
</evidence>
<dbReference type="Gene3D" id="3.30.565.10">
    <property type="entry name" value="Histidine kinase-like ATPase, C-terminal domain"/>
    <property type="match status" value="1"/>
</dbReference>
<dbReference type="PANTHER" id="PTHR43065:SF23">
    <property type="entry name" value="SENSOR HISTIDINE KINASE PDTAS"/>
    <property type="match status" value="1"/>
</dbReference>
<dbReference type="InterPro" id="IPR003594">
    <property type="entry name" value="HATPase_dom"/>
</dbReference>
<dbReference type="Pfam" id="PF02518">
    <property type="entry name" value="HATPase_c"/>
    <property type="match status" value="1"/>
</dbReference>
<dbReference type="EMBL" id="LN515531">
    <property type="protein sequence ID" value="CEA14237.1"/>
    <property type="molecule type" value="Genomic_DNA"/>
</dbReference>
<dbReference type="Gene3D" id="3.30.450.20">
    <property type="entry name" value="PAS domain"/>
    <property type="match status" value="1"/>
</dbReference>
<dbReference type="PANTHER" id="PTHR43065">
    <property type="entry name" value="SENSOR HISTIDINE KINASE"/>
    <property type="match status" value="1"/>
</dbReference>
<dbReference type="KEGG" id="mfi:DSM1535_1913"/>
<dbReference type="SUPFAM" id="SSF55874">
    <property type="entry name" value="ATPase domain of HSP90 chaperone/DNA topoisomerase II/histidine kinase"/>
    <property type="match status" value="1"/>
</dbReference>
<protein>
    <recommendedName>
        <fullName evidence="2">Histidine kinase domain-containing protein</fullName>
    </recommendedName>
</protein>
<dbReference type="RefSeq" id="WP_052660001.1">
    <property type="nucleotide sequence ID" value="NZ_JARVXG010000047.1"/>
</dbReference>
<reference evidence="3" key="1">
    <citation type="submission" date="2014-08" db="EMBL/GenBank/DDBJ databases">
        <authorList>
            <person name="Wibberg D."/>
        </authorList>
    </citation>
    <scope>NUCLEOTIDE SEQUENCE</scope>
</reference>
<gene>
    <name evidence="3" type="ORF">DSM1535_1913</name>
</gene>
<organism evidence="3">
    <name type="scientific">Methanobacterium formicicum</name>
    <dbReference type="NCBI Taxonomy" id="2162"/>
    <lineage>
        <taxon>Archaea</taxon>
        <taxon>Methanobacteriati</taxon>
        <taxon>Methanobacteriota</taxon>
        <taxon>Methanomada group</taxon>
        <taxon>Methanobacteria</taxon>
        <taxon>Methanobacteriales</taxon>
        <taxon>Methanobacteriaceae</taxon>
        <taxon>Methanobacterium</taxon>
    </lineage>
</organism>
<feature type="coiled-coil region" evidence="1">
    <location>
        <begin position="137"/>
        <end position="178"/>
    </location>
</feature>
<evidence type="ECO:0000259" key="2">
    <source>
        <dbReference type="PROSITE" id="PS50109"/>
    </source>
</evidence>
<dbReference type="AlphaFoldDB" id="A0A090IA17"/>
<dbReference type="PROSITE" id="PS50109">
    <property type="entry name" value="HIS_KIN"/>
    <property type="match status" value="1"/>
</dbReference>